<evidence type="ECO:0000256" key="4">
    <source>
        <dbReference type="ARBA" id="ARBA00023015"/>
    </source>
</evidence>
<evidence type="ECO:0000256" key="9">
    <source>
        <dbReference type="SAM" id="MobiDB-lite"/>
    </source>
</evidence>
<protein>
    <recommendedName>
        <fullName evidence="3 8">Mediator of RNA polymerase II transcription subunit 6</fullName>
    </recommendedName>
    <alternativeName>
        <fullName evidence="7 8">Mediator complex subunit 6</fullName>
    </alternativeName>
</protein>
<dbReference type="Pfam" id="PF04934">
    <property type="entry name" value="Med6"/>
    <property type="match status" value="1"/>
</dbReference>
<proteinExistence type="inferred from homology"/>
<keyword evidence="4 8" id="KW-0805">Transcription regulation</keyword>
<dbReference type="PANTHER" id="PTHR13104">
    <property type="entry name" value="MED-6-RELATED"/>
    <property type="match status" value="1"/>
</dbReference>
<reference evidence="10 11" key="1">
    <citation type="submission" date="2014-02" db="EMBL/GenBank/DDBJ databases">
        <title>Single nucleus genome sequencing reveals high similarity among nuclei of an endomycorrhizal fungus.</title>
        <authorList>
            <person name="Lin K."/>
            <person name="Geurts R."/>
            <person name="Zhang Z."/>
            <person name="Limpens E."/>
            <person name="Saunders D.G."/>
            <person name="Mu D."/>
            <person name="Pang E."/>
            <person name="Cao H."/>
            <person name="Cha H."/>
            <person name="Lin T."/>
            <person name="Zhou Q."/>
            <person name="Shang Y."/>
            <person name="Li Y."/>
            <person name="Ivanov S."/>
            <person name="Sharma T."/>
            <person name="Velzen R.V."/>
            <person name="Ruijter N.D."/>
            <person name="Aanen D.K."/>
            <person name="Win J."/>
            <person name="Kamoun S."/>
            <person name="Bisseling T."/>
            <person name="Huang S."/>
        </authorList>
    </citation>
    <scope>NUCLEOTIDE SEQUENCE [LARGE SCALE GENOMIC DNA]</scope>
    <source>
        <strain evidence="11">DAOM197198w</strain>
    </source>
</reference>
<evidence type="ECO:0000256" key="8">
    <source>
        <dbReference type="RuleBase" id="RU364143"/>
    </source>
</evidence>
<name>A0A015IV27_RHIIW</name>
<evidence type="ECO:0000256" key="7">
    <source>
        <dbReference type="ARBA" id="ARBA00031259"/>
    </source>
</evidence>
<dbReference type="AlphaFoldDB" id="A0A015IV27"/>
<comment type="similarity">
    <text evidence="2 8">Belongs to the Mediator complex subunit 6 family.</text>
</comment>
<evidence type="ECO:0000256" key="2">
    <source>
        <dbReference type="ARBA" id="ARBA00007526"/>
    </source>
</evidence>
<dbReference type="STRING" id="1432141.A0A015IV27"/>
<comment type="caution">
    <text evidence="10">The sequence shown here is derived from an EMBL/GenBank/DDBJ whole genome shotgun (WGS) entry which is preliminary data.</text>
</comment>
<dbReference type="Gene3D" id="3.10.450.580">
    <property type="entry name" value="Mediator complex, subunit Med6"/>
    <property type="match status" value="1"/>
</dbReference>
<dbReference type="Proteomes" id="UP000022910">
    <property type="component" value="Unassembled WGS sequence"/>
</dbReference>
<evidence type="ECO:0000256" key="3">
    <source>
        <dbReference type="ARBA" id="ARBA00020634"/>
    </source>
</evidence>
<accession>A0A015IV27</accession>
<keyword evidence="8" id="KW-0010">Activator</keyword>
<evidence type="ECO:0000256" key="1">
    <source>
        <dbReference type="ARBA" id="ARBA00004123"/>
    </source>
</evidence>
<keyword evidence="11" id="KW-1185">Reference proteome</keyword>
<gene>
    <name evidence="8" type="primary">MED6</name>
    <name evidence="10" type="ORF">RirG_174050</name>
</gene>
<feature type="region of interest" description="Disordered" evidence="9">
    <location>
        <begin position="214"/>
        <end position="258"/>
    </location>
</feature>
<evidence type="ECO:0000256" key="6">
    <source>
        <dbReference type="ARBA" id="ARBA00023242"/>
    </source>
</evidence>
<organism evidence="10 11">
    <name type="scientific">Rhizophagus irregularis (strain DAOM 197198w)</name>
    <name type="common">Glomus intraradices</name>
    <dbReference type="NCBI Taxonomy" id="1432141"/>
    <lineage>
        <taxon>Eukaryota</taxon>
        <taxon>Fungi</taxon>
        <taxon>Fungi incertae sedis</taxon>
        <taxon>Mucoromycota</taxon>
        <taxon>Glomeromycotina</taxon>
        <taxon>Glomeromycetes</taxon>
        <taxon>Glomerales</taxon>
        <taxon>Glomeraceae</taxon>
        <taxon>Rhizophagus</taxon>
    </lineage>
</organism>
<evidence type="ECO:0000313" key="10">
    <source>
        <dbReference type="EMBL" id="EXX61112.1"/>
    </source>
</evidence>
<comment type="subunit">
    <text evidence="8">Component of the Mediator complex.</text>
</comment>
<dbReference type="GO" id="GO:0006357">
    <property type="term" value="P:regulation of transcription by RNA polymerase II"/>
    <property type="evidence" value="ECO:0007669"/>
    <property type="project" value="InterPro"/>
</dbReference>
<comment type="subcellular location">
    <subcellularLocation>
        <location evidence="1 8">Nucleus</location>
    </subcellularLocation>
</comment>
<dbReference type="InterPro" id="IPR038566">
    <property type="entry name" value="Mediator_Med6_sf"/>
</dbReference>
<dbReference type="OrthoDB" id="344220at2759"/>
<dbReference type="InterPro" id="IPR007018">
    <property type="entry name" value="Mediator_Med6"/>
</dbReference>
<dbReference type="EMBL" id="JEMT01025808">
    <property type="protein sequence ID" value="EXX61112.1"/>
    <property type="molecule type" value="Genomic_DNA"/>
</dbReference>
<comment type="function">
    <text evidence="8">Component of the Mediator complex, a coactivator involved in the regulated transcription of nearly all RNA polymerase II-dependent genes. Mediator functions as a bridge to convey information from gene-specific regulatory proteins to the basal RNA polymerase II transcription machinery. Mediator is recruited to promoters by direct interactions with regulatory proteins and serves as a scaffold for the assembly of a functional preinitiation complex with RNA polymerase II and the general transcription factors.</text>
</comment>
<keyword evidence="5 8" id="KW-0804">Transcription</keyword>
<dbReference type="GO" id="GO:0016592">
    <property type="term" value="C:mediator complex"/>
    <property type="evidence" value="ECO:0007669"/>
    <property type="project" value="InterPro"/>
</dbReference>
<sequence>MAEDLTTITWRSVEWIQSRPEGLNSNNVLDYFAESPFWDNQCNNAILKMQTQYNDLKDLNVDLRKMKGIEFQIVHEKAPVLWVIRKQNRLSEWSVSPIATFYILNNNIYQAPDLYSIIGTRILTSLYYLHIAFNTALQEVEFHPATGYTWKGANDPNASRKSKVQQDPIELIDFRNGADRAFGNVTRKMQQQLAQAITQTEEDNLSAINELNDSLMAGTPGEMSDQSPSQPMATDQMGKRRKKSEDATGKKKKKKQTG</sequence>
<evidence type="ECO:0000256" key="5">
    <source>
        <dbReference type="ARBA" id="ARBA00023163"/>
    </source>
</evidence>
<dbReference type="SMR" id="A0A015IV27"/>
<keyword evidence="6 8" id="KW-0539">Nucleus</keyword>
<evidence type="ECO:0000313" key="11">
    <source>
        <dbReference type="Proteomes" id="UP000022910"/>
    </source>
</evidence>
<dbReference type="GO" id="GO:0003712">
    <property type="term" value="F:transcription coregulator activity"/>
    <property type="evidence" value="ECO:0007669"/>
    <property type="project" value="InterPro"/>
</dbReference>
<feature type="compositionally biased region" description="Polar residues" evidence="9">
    <location>
        <begin position="224"/>
        <end position="233"/>
    </location>
</feature>